<dbReference type="Proteomes" id="UP000557307">
    <property type="component" value="Unassembled WGS sequence"/>
</dbReference>
<keyword evidence="1" id="KW-0808">Transferase</keyword>
<dbReference type="GO" id="GO:0032259">
    <property type="term" value="P:methylation"/>
    <property type="evidence" value="ECO:0007669"/>
    <property type="project" value="UniProtKB-KW"/>
</dbReference>
<keyword evidence="1" id="KW-0489">Methyltransferase</keyword>
<comment type="caution">
    <text evidence="1">The sequence shown here is derived from an EMBL/GenBank/DDBJ whole genome shotgun (WGS) entry which is preliminary data.</text>
</comment>
<sequence length="35" mass="4111">MEPIDVVLMNHDNDAKLATVKQEVNDWMKQHPLYS</sequence>
<evidence type="ECO:0000313" key="2">
    <source>
        <dbReference type="Proteomes" id="UP000557307"/>
    </source>
</evidence>
<evidence type="ECO:0000313" key="1">
    <source>
        <dbReference type="EMBL" id="MBB5282488.1"/>
    </source>
</evidence>
<protein>
    <submittedName>
        <fullName evidence="1">Glycine/serine hydroxymethyltransferase</fullName>
    </submittedName>
</protein>
<reference evidence="1 2" key="1">
    <citation type="submission" date="2020-08" db="EMBL/GenBank/DDBJ databases">
        <title>Genomic Encyclopedia of Type Strains, Phase IV (KMG-IV): sequencing the most valuable type-strain genomes for metagenomic binning, comparative biology and taxonomic classification.</title>
        <authorList>
            <person name="Goeker M."/>
        </authorList>
    </citation>
    <scope>NUCLEOTIDE SEQUENCE [LARGE SCALE GENOMIC DNA]</scope>
    <source>
        <strain evidence="1 2">DSM 105074</strain>
    </source>
</reference>
<gene>
    <name evidence="1" type="ORF">HNQ92_000609</name>
</gene>
<name>A0A840TR70_9BACT</name>
<keyword evidence="2" id="KW-1185">Reference proteome</keyword>
<dbReference type="EMBL" id="JACHGF010000001">
    <property type="protein sequence ID" value="MBB5282488.1"/>
    <property type="molecule type" value="Genomic_DNA"/>
</dbReference>
<organism evidence="1 2">
    <name type="scientific">Rhabdobacter roseus</name>
    <dbReference type="NCBI Taxonomy" id="1655419"/>
    <lineage>
        <taxon>Bacteria</taxon>
        <taxon>Pseudomonadati</taxon>
        <taxon>Bacteroidota</taxon>
        <taxon>Cytophagia</taxon>
        <taxon>Cytophagales</taxon>
        <taxon>Cytophagaceae</taxon>
        <taxon>Rhabdobacter</taxon>
    </lineage>
</organism>
<dbReference type="GO" id="GO:0008168">
    <property type="term" value="F:methyltransferase activity"/>
    <property type="evidence" value="ECO:0007669"/>
    <property type="project" value="UniProtKB-KW"/>
</dbReference>
<accession>A0A840TR70</accession>
<dbReference type="AlphaFoldDB" id="A0A840TR70"/>
<proteinExistence type="predicted"/>